<gene>
    <name evidence="9" type="ORF">VO56_01715</name>
</gene>
<dbReference type="InterPro" id="IPR035906">
    <property type="entry name" value="MetI-like_sf"/>
</dbReference>
<keyword evidence="5 7" id="KW-1133">Transmembrane helix</keyword>
<dbReference type="PATRIC" id="fig|29556.3.peg.349"/>
<accession>A0A0D5ZJT8</accession>
<comment type="similarity">
    <text evidence="7">Belongs to the binding-protein-dependent transport system permease family.</text>
</comment>
<feature type="transmembrane region" description="Helical" evidence="7">
    <location>
        <begin position="213"/>
        <end position="232"/>
    </location>
</feature>
<evidence type="ECO:0000259" key="8">
    <source>
        <dbReference type="PROSITE" id="PS50928"/>
    </source>
</evidence>
<feature type="transmembrane region" description="Helical" evidence="7">
    <location>
        <begin position="169"/>
        <end position="193"/>
    </location>
</feature>
<proteinExistence type="inferred from homology"/>
<keyword evidence="2 7" id="KW-0813">Transport</keyword>
<dbReference type="Proteomes" id="UP000032722">
    <property type="component" value="Chromosome"/>
</dbReference>
<evidence type="ECO:0000256" key="3">
    <source>
        <dbReference type="ARBA" id="ARBA00022475"/>
    </source>
</evidence>
<dbReference type="PROSITE" id="PS50928">
    <property type="entry name" value="ABC_TM1"/>
    <property type="match status" value="1"/>
</dbReference>
<keyword evidence="3" id="KW-1003">Cell membrane</keyword>
<keyword evidence="6 7" id="KW-0472">Membrane</keyword>
<dbReference type="PANTHER" id="PTHR30465">
    <property type="entry name" value="INNER MEMBRANE ABC TRANSPORTER"/>
    <property type="match status" value="1"/>
</dbReference>
<dbReference type="SUPFAM" id="SSF161098">
    <property type="entry name" value="MetI-like"/>
    <property type="match status" value="1"/>
</dbReference>
<dbReference type="GO" id="GO:0055085">
    <property type="term" value="P:transmembrane transport"/>
    <property type="evidence" value="ECO:0007669"/>
    <property type="project" value="InterPro"/>
</dbReference>
<dbReference type="HOGENOM" id="CLU_036879_1_2_14"/>
<keyword evidence="4 7" id="KW-0812">Transmembrane</keyword>
<feature type="transmembrane region" description="Helical" evidence="7">
    <location>
        <begin position="320"/>
        <end position="346"/>
    </location>
</feature>
<dbReference type="Pfam" id="PF00528">
    <property type="entry name" value="BPD_transp_1"/>
    <property type="match status" value="1"/>
</dbReference>
<evidence type="ECO:0000256" key="4">
    <source>
        <dbReference type="ARBA" id="ARBA00022692"/>
    </source>
</evidence>
<reference evidence="9 10" key="1">
    <citation type="journal article" date="2015" name="Genome Announc.">
        <title>Complete Genome Sequence of Mycoplasma meleagridis, a Possible Emerging Pathogen in Chickens.</title>
        <authorList>
            <person name="Abolnik C."/>
        </authorList>
    </citation>
    <scope>NUCLEOTIDE SEQUENCE [LARGE SCALE GENOMIC DNA]</scope>
    <source>
        <strain evidence="9 10">B2096 8B</strain>
    </source>
</reference>
<feature type="domain" description="ABC transmembrane type-1" evidence="8">
    <location>
        <begin position="130"/>
        <end position="339"/>
    </location>
</feature>
<feature type="transmembrane region" description="Helical" evidence="7">
    <location>
        <begin position="278"/>
        <end position="300"/>
    </location>
</feature>
<dbReference type="InterPro" id="IPR000515">
    <property type="entry name" value="MetI-like"/>
</dbReference>
<evidence type="ECO:0000256" key="1">
    <source>
        <dbReference type="ARBA" id="ARBA00004651"/>
    </source>
</evidence>
<sequence>MFKYLSQRILLAILTLVVIVLVVYLSVAIFAENPFARQLTVSAGDKKALTESQIRDLFEKSKAFHLTPANLEFAEHKKDWIYFKVSPFVRLGYWFKDIFNKEYPFGNVFDQNVFSGANAKNIPDLFFKYIKFSIIITLPSFIISAILGIALGIVAGYKRGTTFDIFVNFFSLVFIALPSFIVAPIFISILLNFNIPPIFQNPSNEEVVKAMGWGKIILSWLPPIFIIVLGSLSGYISYARNQVVTVLTSNYVLIAKSKGLSRSEIFFKYVLRNISIPLAALIIPSYIGLLSGGIVIETYWQVPGTSKVLSQAFPTGEINLIMFSTFFFTTLGLFTTILVDVVYTILDPRIKYGTTSKYNLRTWFTATLERNKQFKELNELAKGGN</sequence>
<evidence type="ECO:0000313" key="9">
    <source>
        <dbReference type="EMBL" id="AKA49964.1"/>
    </source>
</evidence>
<name>A0A0D5ZJT8_9BACT</name>
<dbReference type="Gene3D" id="1.10.3720.10">
    <property type="entry name" value="MetI-like"/>
    <property type="match status" value="1"/>
</dbReference>
<evidence type="ECO:0000313" key="10">
    <source>
        <dbReference type="Proteomes" id="UP000032722"/>
    </source>
</evidence>
<evidence type="ECO:0000256" key="6">
    <source>
        <dbReference type="ARBA" id="ARBA00023136"/>
    </source>
</evidence>
<feature type="transmembrane region" description="Helical" evidence="7">
    <location>
        <begin position="132"/>
        <end position="157"/>
    </location>
</feature>
<protein>
    <submittedName>
        <fullName evidence="9">Peptide ABC transporter permease</fullName>
    </submittedName>
</protein>
<evidence type="ECO:0000256" key="2">
    <source>
        <dbReference type="ARBA" id="ARBA00022448"/>
    </source>
</evidence>
<dbReference type="KEGG" id="mgb:VO56_01715"/>
<dbReference type="PANTHER" id="PTHR30465:SF0">
    <property type="entry name" value="OLIGOPEPTIDE TRANSPORT SYSTEM PERMEASE PROTEIN APPB"/>
    <property type="match status" value="1"/>
</dbReference>
<dbReference type="GO" id="GO:0005886">
    <property type="term" value="C:plasma membrane"/>
    <property type="evidence" value="ECO:0007669"/>
    <property type="project" value="UniProtKB-SubCell"/>
</dbReference>
<dbReference type="CDD" id="cd06261">
    <property type="entry name" value="TM_PBP2"/>
    <property type="match status" value="1"/>
</dbReference>
<comment type="subcellular location">
    <subcellularLocation>
        <location evidence="1 7">Cell membrane</location>
        <topology evidence="1 7">Multi-pass membrane protein</topology>
    </subcellularLocation>
</comment>
<evidence type="ECO:0000256" key="7">
    <source>
        <dbReference type="RuleBase" id="RU363032"/>
    </source>
</evidence>
<organism evidence="10">
    <name type="scientific">Mycoplasmopsis gallinacea</name>
    <dbReference type="NCBI Taxonomy" id="29556"/>
    <lineage>
        <taxon>Bacteria</taxon>
        <taxon>Bacillati</taxon>
        <taxon>Mycoplasmatota</taxon>
        <taxon>Mycoplasmoidales</taxon>
        <taxon>Metamycoplasmataceae</taxon>
        <taxon>Mycoplasmopsis</taxon>
    </lineage>
</organism>
<dbReference type="EMBL" id="CP011021">
    <property type="protein sequence ID" value="AKA49964.1"/>
    <property type="molecule type" value="Genomic_DNA"/>
</dbReference>
<feature type="transmembrane region" description="Helical" evidence="7">
    <location>
        <begin position="9"/>
        <end position="31"/>
    </location>
</feature>
<evidence type="ECO:0000256" key="5">
    <source>
        <dbReference type="ARBA" id="ARBA00022989"/>
    </source>
</evidence>
<dbReference type="AlphaFoldDB" id="A0A0D5ZJT8"/>